<evidence type="ECO:0000256" key="2">
    <source>
        <dbReference type="ARBA" id="ARBA00022692"/>
    </source>
</evidence>
<gene>
    <name evidence="6" type="primary">MDM10</name>
    <name evidence="8" type="ORF">KVV02_000744</name>
</gene>
<reference evidence="8" key="1">
    <citation type="submission" date="2021-07" db="EMBL/GenBank/DDBJ databases">
        <title>Draft genome of Mortierella alpina, strain LL118, isolated from an aspen leaf litter sample.</title>
        <authorList>
            <person name="Yang S."/>
            <person name="Vinatzer B.A."/>
        </authorList>
    </citation>
    <scope>NUCLEOTIDE SEQUENCE</scope>
    <source>
        <strain evidence="8">LL118</strain>
    </source>
</reference>
<dbReference type="HAMAP" id="MF_03102">
    <property type="entry name" value="Mdm10"/>
    <property type="match status" value="1"/>
</dbReference>
<feature type="compositionally biased region" description="Polar residues" evidence="7">
    <location>
        <begin position="231"/>
        <end position="251"/>
    </location>
</feature>
<keyword evidence="1 6" id="KW-1134">Transmembrane beta strand</keyword>
<evidence type="ECO:0000256" key="3">
    <source>
        <dbReference type="ARBA" id="ARBA00022787"/>
    </source>
</evidence>
<dbReference type="GO" id="GO:1990456">
    <property type="term" value="P:mitochondrion-endoplasmic reticulum membrane tethering"/>
    <property type="evidence" value="ECO:0007669"/>
    <property type="project" value="UniProtKB-UniRule"/>
</dbReference>
<dbReference type="EMBL" id="JAIFTL010000027">
    <property type="protein sequence ID" value="KAG9326033.1"/>
    <property type="molecule type" value="Genomic_DNA"/>
</dbReference>
<dbReference type="Proteomes" id="UP000717515">
    <property type="component" value="Unassembled WGS sequence"/>
</dbReference>
<comment type="subcellular location">
    <subcellularLocation>
        <location evidence="6">Mitochondrion outer membrane</location>
        <topology evidence="6">Multi-pass membrane protein</topology>
    </subcellularLocation>
    <text evidence="6">The ERMES/MDM complex localizes to a few discrete foci (around 10 per single cell), that represent mitochondria-endoplasmic reticulum junctions. These foci are often found next to mtDNA nucleoids.</text>
</comment>
<comment type="subunit">
    <text evidence="6">Component of the ER-mitochondria encounter structure (ERMES) or MDM complex, composed of MMM1, MDM10, MDM12 and MDM34. Associates with the mitochondrial outer membrane sorting assembly machinery SAM(core) complex.</text>
</comment>
<keyword evidence="4 6" id="KW-0496">Mitochondrion</keyword>
<keyword evidence="5 6" id="KW-0472">Membrane</keyword>
<keyword evidence="2 6" id="KW-0812">Transmembrane</keyword>
<protein>
    <recommendedName>
        <fullName evidence="6">Mitochondrial distribution and morphology protein 10</fullName>
    </recommendedName>
    <alternativeName>
        <fullName evidence="6">Mitochondrial inheritance component MDM10</fullName>
    </alternativeName>
</protein>
<comment type="function">
    <text evidence="6">Component of the ERMES/MDM complex, which serves as a molecular tether to connect the endoplasmic reticulum and mitochondria. Components of this complex are involved in the control of mitochondrial shape and protein biogenesis and may function in phospholipid exchange. MDM10 is involved in the late assembly steps of the general translocase of the mitochondrial outer membrane (TOM complex). Functions in the TOM40-specific route of the assembly of outer membrane beta-barrel proteins, including the association of TOM40 with the receptor TOM22 and small TOM proteins. Can associate with the SAM(core) complex as well as the MDM12-MMM1 complex, both involved in late steps of the major beta-barrel assembly pathway, that is responsible for biogenesis of all outer membrane beta-barrel proteins. May act as a switch that shuttles between both complexes and channels precursor proteins into the TOM40-specific pathway. Plays a role in mitochondrial morphology and in the inheritance of mitochondria.</text>
</comment>
<feature type="compositionally biased region" description="Basic and acidic residues" evidence="7">
    <location>
        <begin position="270"/>
        <end position="295"/>
    </location>
</feature>
<keyword evidence="3 6" id="KW-1000">Mitochondrion outer membrane</keyword>
<dbReference type="GO" id="GO:0032865">
    <property type="term" value="C:ERMES complex"/>
    <property type="evidence" value="ECO:0007669"/>
    <property type="project" value="UniProtKB-UniRule"/>
</dbReference>
<dbReference type="InterPro" id="IPR027539">
    <property type="entry name" value="Mdm10"/>
</dbReference>
<evidence type="ECO:0000256" key="7">
    <source>
        <dbReference type="SAM" id="MobiDB-lite"/>
    </source>
</evidence>
<dbReference type="PANTHER" id="PTHR28035">
    <property type="entry name" value="MITOCHONDRIAL DISTRIBUTION AND MORPHOLOGY PROTEIN 10"/>
    <property type="match status" value="1"/>
</dbReference>
<proteinExistence type="inferred from homology"/>
<name>A0A9P8CYW0_MORAP</name>
<accession>A0A9P8CYW0</accession>
<comment type="domain">
    <text evidence="6">Lacks alpha-helical transmembrane segments, suggesting that it resides in the membrane via beta-sheet conformations similar to those predicted for other outer membrane proteins and porin.</text>
</comment>
<feature type="region of interest" description="Disordered" evidence="7">
    <location>
        <begin position="330"/>
        <end position="362"/>
    </location>
</feature>
<evidence type="ECO:0000256" key="1">
    <source>
        <dbReference type="ARBA" id="ARBA00022452"/>
    </source>
</evidence>
<dbReference type="GO" id="GO:0051654">
    <property type="term" value="P:establishment of mitochondrion localization"/>
    <property type="evidence" value="ECO:0007669"/>
    <property type="project" value="TreeGrafter"/>
</dbReference>
<evidence type="ECO:0000313" key="8">
    <source>
        <dbReference type="EMBL" id="KAG9326033.1"/>
    </source>
</evidence>
<feature type="region of interest" description="Disordered" evidence="7">
    <location>
        <begin position="230"/>
        <end position="251"/>
    </location>
</feature>
<dbReference type="GO" id="GO:0001401">
    <property type="term" value="C:SAM complex"/>
    <property type="evidence" value="ECO:0007669"/>
    <property type="project" value="TreeGrafter"/>
</dbReference>
<dbReference type="AlphaFoldDB" id="A0A9P8CYW0"/>
<dbReference type="GO" id="GO:0015914">
    <property type="term" value="P:phospholipid transport"/>
    <property type="evidence" value="ECO:0007669"/>
    <property type="project" value="TreeGrafter"/>
</dbReference>
<comment type="similarity">
    <text evidence="6">Belongs to the MDM10 family.</text>
</comment>
<comment type="caution">
    <text evidence="8">The sequence shown here is derived from an EMBL/GenBank/DDBJ whole genome shotgun (WGS) entry which is preliminary data.</text>
</comment>
<dbReference type="Pfam" id="PF12519">
    <property type="entry name" value="MDM10"/>
    <property type="match status" value="1"/>
</dbReference>
<evidence type="ECO:0000256" key="4">
    <source>
        <dbReference type="ARBA" id="ARBA00023128"/>
    </source>
</evidence>
<dbReference type="GO" id="GO:0070096">
    <property type="term" value="P:mitochondrial outer membrane translocase complex assembly"/>
    <property type="evidence" value="ECO:0007669"/>
    <property type="project" value="UniProtKB-UniRule"/>
</dbReference>
<feature type="compositionally biased region" description="Low complexity" evidence="7">
    <location>
        <begin position="337"/>
        <end position="350"/>
    </location>
</feature>
<dbReference type="GO" id="GO:0045040">
    <property type="term" value="P:protein insertion into mitochondrial outer membrane"/>
    <property type="evidence" value="ECO:0007669"/>
    <property type="project" value="UniProtKB-UniRule"/>
</dbReference>
<evidence type="ECO:0000256" key="5">
    <source>
        <dbReference type="ARBA" id="ARBA00023136"/>
    </source>
</evidence>
<evidence type="ECO:0000256" key="6">
    <source>
        <dbReference type="HAMAP-Rule" id="MF_03102"/>
    </source>
</evidence>
<organism evidence="8 9">
    <name type="scientific">Mortierella alpina</name>
    <name type="common">Oleaginous fungus</name>
    <name type="synonym">Mortierella renispora</name>
    <dbReference type="NCBI Taxonomy" id="64518"/>
    <lineage>
        <taxon>Eukaryota</taxon>
        <taxon>Fungi</taxon>
        <taxon>Fungi incertae sedis</taxon>
        <taxon>Mucoromycota</taxon>
        <taxon>Mortierellomycotina</taxon>
        <taxon>Mortierellomycetes</taxon>
        <taxon>Mortierellales</taxon>
        <taxon>Mortierellaceae</taxon>
        <taxon>Mortierella</taxon>
    </lineage>
</organism>
<sequence length="527" mass="59143">MYDFMEYCLRRYYRSSGWNEDNQYSHLCATSRALLDFQSPQGLSLRLSKLPSSVFKTTTTMNALPILEGSVGYLFTSRALMIDDSASVRFRHLVDRFRIICLDHSIREADQWTEYDEHGQRRRDYLLCGRMNLANARLEALYSRRISKHRQYVISGISDPASRSASHLSAQFQYDKGKYCAEMSFTTDDGLIGIRGLYNFGQDFDESYEGMLKEGRRRQNYHKVTSEDMLLNSSDNTPMEQKQQSADIDLNSSFLSPSAYSRLPVTSEDIETHSGEQRAGHQSEETAEEHSMPSERIRGYWSVGAEVYYSATEKLGGVSTGLRYRTLPPLAPVTQHSSSSDDSSSVQPSSETTMPGYPTSTAPEYHQNYIPITITQTLNPIMGHVSSSYAAQVHPDLGLCSRFDFNLYSYDSELTAGVEWWIRERKGSAASSDQESASDPFPKTIGVPDKATSALLTSNAAGQDLEERQPIVGVIKARLGVQSGLAIMWEGRFNKLLFSLGFVGHVFSPHAQAPIIKTVGLEIQYFS</sequence>
<evidence type="ECO:0000313" key="9">
    <source>
        <dbReference type="Proteomes" id="UP000717515"/>
    </source>
</evidence>
<feature type="region of interest" description="Disordered" evidence="7">
    <location>
        <begin position="269"/>
        <end position="295"/>
    </location>
</feature>
<dbReference type="PANTHER" id="PTHR28035:SF1">
    <property type="entry name" value="MITOCHONDRIAL DISTRIBUTION AND MORPHOLOGY PROTEIN 10"/>
    <property type="match status" value="1"/>
</dbReference>